<evidence type="ECO:0000313" key="2">
    <source>
        <dbReference type="EMBL" id="MBD1393949.1"/>
    </source>
</evidence>
<comment type="caution">
    <text evidence="2">The sequence shown here is derived from an EMBL/GenBank/DDBJ whole genome shotgun (WGS) entry which is preliminary data.</text>
</comment>
<protein>
    <recommendedName>
        <fullName evidence="4">Gliding motility-associated lipoprotein GldH</fullName>
    </recommendedName>
</protein>
<evidence type="ECO:0000256" key="1">
    <source>
        <dbReference type="SAM" id="SignalP"/>
    </source>
</evidence>
<feature type="signal peptide" evidence="1">
    <location>
        <begin position="1"/>
        <end position="20"/>
    </location>
</feature>
<dbReference type="Proteomes" id="UP000619078">
    <property type="component" value="Unassembled WGS sequence"/>
</dbReference>
<keyword evidence="3" id="KW-1185">Reference proteome</keyword>
<dbReference type="EMBL" id="JACWMX010000005">
    <property type="protein sequence ID" value="MBD1393949.1"/>
    <property type="molecule type" value="Genomic_DNA"/>
</dbReference>
<reference evidence="2" key="1">
    <citation type="submission" date="2020-09" db="EMBL/GenBank/DDBJ databases">
        <title>Novel species of Mucilaginibacter isolated from a glacier on the Tibetan Plateau.</title>
        <authorList>
            <person name="Liu Q."/>
            <person name="Xin Y.-H."/>
        </authorList>
    </citation>
    <scope>NUCLEOTIDE SEQUENCE</scope>
    <source>
        <strain evidence="2">ZB1P21</strain>
    </source>
</reference>
<name>A0A926NYE6_9SPHI</name>
<organism evidence="2 3">
    <name type="scientific">Mucilaginibacter glaciei</name>
    <dbReference type="NCBI Taxonomy" id="2772109"/>
    <lineage>
        <taxon>Bacteria</taxon>
        <taxon>Pseudomonadati</taxon>
        <taxon>Bacteroidota</taxon>
        <taxon>Sphingobacteriia</taxon>
        <taxon>Sphingobacteriales</taxon>
        <taxon>Sphingobacteriaceae</taxon>
        <taxon>Mucilaginibacter</taxon>
    </lineage>
</organism>
<dbReference type="RefSeq" id="WP_191163698.1">
    <property type="nucleotide sequence ID" value="NZ_JACWMX010000005.1"/>
</dbReference>
<evidence type="ECO:0008006" key="4">
    <source>
        <dbReference type="Google" id="ProtNLM"/>
    </source>
</evidence>
<accession>A0A926NYE6</accession>
<dbReference type="AlphaFoldDB" id="A0A926NYE6"/>
<evidence type="ECO:0000313" key="3">
    <source>
        <dbReference type="Proteomes" id="UP000619078"/>
    </source>
</evidence>
<gene>
    <name evidence="2" type="ORF">IDJ76_12645</name>
</gene>
<keyword evidence="1" id="KW-0732">Signal</keyword>
<proteinExistence type="predicted"/>
<sequence length="166" mass="19328">MKKNILILLTLFTLPAMLMAQTDWTNKSRVLPDKLRELPVGITMWHDPNPCYPELVNDTYYWKHSTFAMAQKEDLTVVVCGSFIWYDESGWHNNMSYSPDEFAKAFNCPNAILKKGRTYTYLKNWRFGKQLYAGDALWYIIAKDKNGKLYKGIALIETETKVINTK</sequence>
<feature type="chain" id="PRO_5037781093" description="Gliding motility-associated lipoprotein GldH" evidence="1">
    <location>
        <begin position="21"/>
        <end position="166"/>
    </location>
</feature>